<evidence type="ECO:0000256" key="1">
    <source>
        <dbReference type="ARBA" id="ARBA00004571"/>
    </source>
</evidence>
<evidence type="ECO:0000256" key="12">
    <source>
        <dbReference type="PROSITE-ProRule" id="PRU01360"/>
    </source>
</evidence>
<keyword evidence="8" id="KW-0406">Ion transport</keyword>
<dbReference type="InterPro" id="IPR012910">
    <property type="entry name" value="Plug_dom"/>
</dbReference>
<evidence type="ECO:0000256" key="2">
    <source>
        <dbReference type="ARBA" id="ARBA00022448"/>
    </source>
</evidence>
<proteinExistence type="inferred from homology"/>
<keyword evidence="7" id="KW-0408">Iron</keyword>
<feature type="domain" description="TonB-dependent receptor plug" evidence="16">
    <location>
        <begin position="47"/>
        <end position="155"/>
    </location>
</feature>
<dbReference type="PANTHER" id="PTHR32552:SF68">
    <property type="entry name" value="FERRICHROME OUTER MEMBRANE TRANSPORTER_PHAGE RECEPTOR"/>
    <property type="match status" value="1"/>
</dbReference>
<accession>A0A1M6AF35</accession>
<dbReference type="RefSeq" id="WP_073307694.1">
    <property type="nucleotide sequence ID" value="NZ_FQZI01000001.1"/>
</dbReference>
<dbReference type="OrthoDB" id="9761152at2"/>
<dbReference type="GO" id="GO:0015344">
    <property type="term" value="F:siderophore uptake transmembrane transporter activity"/>
    <property type="evidence" value="ECO:0007669"/>
    <property type="project" value="TreeGrafter"/>
</dbReference>
<gene>
    <name evidence="17" type="ORF">SAMN05444363_0185</name>
</gene>
<dbReference type="Pfam" id="PF07715">
    <property type="entry name" value="Plug"/>
    <property type="match status" value="1"/>
</dbReference>
<name>A0A1M6AF35_9FLAO</name>
<evidence type="ECO:0000256" key="9">
    <source>
        <dbReference type="ARBA" id="ARBA00023077"/>
    </source>
</evidence>
<evidence type="ECO:0000256" key="3">
    <source>
        <dbReference type="ARBA" id="ARBA00022452"/>
    </source>
</evidence>
<dbReference type="PROSITE" id="PS52016">
    <property type="entry name" value="TONB_DEPENDENT_REC_3"/>
    <property type="match status" value="1"/>
</dbReference>
<dbReference type="Pfam" id="PF00593">
    <property type="entry name" value="TonB_dep_Rec_b-barrel"/>
    <property type="match status" value="1"/>
</dbReference>
<dbReference type="STRING" id="415425.SAMN05444363_0185"/>
<dbReference type="Gene3D" id="2.40.170.20">
    <property type="entry name" value="TonB-dependent receptor, beta-barrel domain"/>
    <property type="match status" value="1"/>
</dbReference>
<evidence type="ECO:0000256" key="13">
    <source>
        <dbReference type="RuleBase" id="RU003357"/>
    </source>
</evidence>
<evidence type="ECO:0000256" key="5">
    <source>
        <dbReference type="ARBA" id="ARBA00022692"/>
    </source>
</evidence>
<feature type="chain" id="PRO_5012160829" evidence="14">
    <location>
        <begin position="23"/>
        <end position="720"/>
    </location>
</feature>
<dbReference type="GO" id="GO:0009279">
    <property type="term" value="C:cell outer membrane"/>
    <property type="evidence" value="ECO:0007669"/>
    <property type="project" value="UniProtKB-SubCell"/>
</dbReference>
<feature type="domain" description="TonB-dependent receptor-like beta-barrel" evidence="15">
    <location>
        <begin position="239"/>
        <end position="672"/>
    </location>
</feature>
<organism evidence="17 18">
    <name type="scientific">Flavobacterium terrae</name>
    <dbReference type="NCBI Taxonomy" id="415425"/>
    <lineage>
        <taxon>Bacteria</taxon>
        <taxon>Pseudomonadati</taxon>
        <taxon>Bacteroidota</taxon>
        <taxon>Flavobacteriia</taxon>
        <taxon>Flavobacteriales</taxon>
        <taxon>Flavobacteriaceae</taxon>
        <taxon>Flavobacterium</taxon>
    </lineage>
</organism>
<dbReference type="InterPro" id="IPR036942">
    <property type="entry name" value="Beta-barrel_TonB_sf"/>
</dbReference>
<keyword evidence="5 12" id="KW-0812">Transmembrane</keyword>
<dbReference type="Gene3D" id="2.170.130.10">
    <property type="entry name" value="TonB-dependent receptor, plug domain"/>
    <property type="match status" value="1"/>
</dbReference>
<reference evidence="18" key="1">
    <citation type="submission" date="2016-11" db="EMBL/GenBank/DDBJ databases">
        <authorList>
            <person name="Varghese N."/>
            <person name="Submissions S."/>
        </authorList>
    </citation>
    <scope>NUCLEOTIDE SEQUENCE [LARGE SCALE GENOMIC DNA]</scope>
    <source>
        <strain evidence="18">DSM 18829</strain>
    </source>
</reference>
<dbReference type="InterPro" id="IPR037066">
    <property type="entry name" value="Plug_dom_sf"/>
</dbReference>
<dbReference type="InterPro" id="IPR039426">
    <property type="entry name" value="TonB-dep_rcpt-like"/>
</dbReference>
<evidence type="ECO:0000313" key="17">
    <source>
        <dbReference type="EMBL" id="SHI35164.1"/>
    </source>
</evidence>
<dbReference type="SUPFAM" id="SSF56935">
    <property type="entry name" value="Porins"/>
    <property type="match status" value="1"/>
</dbReference>
<comment type="subcellular location">
    <subcellularLocation>
        <location evidence="1 12">Cell outer membrane</location>
        <topology evidence="1 12">Multi-pass membrane protein</topology>
    </subcellularLocation>
</comment>
<dbReference type="InterPro" id="IPR000531">
    <property type="entry name" value="Beta-barrel_TonB"/>
</dbReference>
<comment type="similarity">
    <text evidence="12 13">Belongs to the TonB-dependent receptor family.</text>
</comment>
<evidence type="ECO:0000256" key="8">
    <source>
        <dbReference type="ARBA" id="ARBA00023065"/>
    </source>
</evidence>
<evidence type="ECO:0000259" key="16">
    <source>
        <dbReference type="Pfam" id="PF07715"/>
    </source>
</evidence>
<dbReference type="AlphaFoldDB" id="A0A1M6AF35"/>
<dbReference type="Proteomes" id="UP000184488">
    <property type="component" value="Unassembled WGS sequence"/>
</dbReference>
<keyword evidence="3 12" id="KW-1134">Transmembrane beta strand</keyword>
<keyword evidence="6 14" id="KW-0732">Signal</keyword>
<evidence type="ECO:0000256" key="10">
    <source>
        <dbReference type="ARBA" id="ARBA00023136"/>
    </source>
</evidence>
<dbReference type="EMBL" id="FQZI01000001">
    <property type="protein sequence ID" value="SHI35164.1"/>
    <property type="molecule type" value="Genomic_DNA"/>
</dbReference>
<protein>
    <submittedName>
        <fullName evidence="17">Iron complex outermembrane recepter protein</fullName>
    </submittedName>
</protein>
<evidence type="ECO:0000313" key="18">
    <source>
        <dbReference type="Proteomes" id="UP000184488"/>
    </source>
</evidence>
<evidence type="ECO:0000256" key="7">
    <source>
        <dbReference type="ARBA" id="ARBA00023004"/>
    </source>
</evidence>
<evidence type="ECO:0000259" key="15">
    <source>
        <dbReference type="Pfam" id="PF00593"/>
    </source>
</evidence>
<feature type="signal peptide" evidence="14">
    <location>
        <begin position="1"/>
        <end position="22"/>
    </location>
</feature>
<keyword evidence="11 12" id="KW-0998">Cell outer membrane</keyword>
<keyword evidence="2 12" id="KW-0813">Transport</keyword>
<keyword evidence="18" id="KW-1185">Reference proteome</keyword>
<dbReference type="PANTHER" id="PTHR32552">
    <property type="entry name" value="FERRICHROME IRON RECEPTOR-RELATED"/>
    <property type="match status" value="1"/>
</dbReference>
<evidence type="ECO:0000256" key="14">
    <source>
        <dbReference type="SAM" id="SignalP"/>
    </source>
</evidence>
<keyword evidence="10 12" id="KW-0472">Membrane</keyword>
<evidence type="ECO:0000256" key="4">
    <source>
        <dbReference type="ARBA" id="ARBA00022496"/>
    </source>
</evidence>
<evidence type="ECO:0000256" key="11">
    <source>
        <dbReference type="ARBA" id="ARBA00023237"/>
    </source>
</evidence>
<sequence>MKTLFKTLIIAILLLNSGSSFAQESTKDSVKVNSLEEVMVQAIRANEKTPISFSNFSKKEIAKRNLGQDIPVLMNYLPSVVTTTDAGNGVGYTGIRVRGSDATRVNVTINGIPYNDSESHGTYWVNMPDFASSAESIQLQRGVGTSTNGSGAFGASLNVLTENTSGKAGGEISNSYGSFNTHKHTIKFNTGLLNDHFEVLGRLSKINSDGYVDRASSNLKSYFLQGNFNSKTTRIKALIFGGHEITYQSWNGVDATQLENDRTFNSAGIYTDEFGNTRYYDNEVDNYKQNHAQLHWNETFSKTFSTNLAIHYTKGKGFYENYKEDEAFEDYGLTPTAGQTTTDLVRQKWLDNDFYGTTFSLNYTNEKLSVILGGGANKYEGSHFGKVIWARYASTSELGDKYYDDYGIKTDANVFLKATYTFFKKLNLYVDLQGRNVNYKANGVQADIVQDNFNFFNPKAGVSFSPNEKNTIYYSFARANREPNRTDYENGSPRPETLDDFELGWRFNSNKIKLNVNGYYMLYQNQLILTGGLDDVGAPIRENIGKSYRLGVEVDAKIILHQKWSIQPNITLSKNKNVDFYFQRDGNLQNLGETNISYSPEIVAGNILTFNPIQPLQVSLLSKFVGKQYMGNIDARSSVLNDYFVNDFSASYEIKPKKVFKSIIISAVANNIFNRKYTSNGYFYTYDDTWSNPPAITTIEGAGYYPQAGANILAGLTLLF</sequence>
<evidence type="ECO:0000256" key="6">
    <source>
        <dbReference type="ARBA" id="ARBA00022729"/>
    </source>
</evidence>
<keyword evidence="9 13" id="KW-0798">TonB box</keyword>
<keyword evidence="4" id="KW-0410">Iron transport</keyword>